<evidence type="ECO:0000256" key="2">
    <source>
        <dbReference type="SAM" id="Phobius"/>
    </source>
</evidence>
<dbReference type="InterPro" id="IPR003399">
    <property type="entry name" value="Mce/MlaD"/>
</dbReference>
<organism evidence="4 5">
    <name type="scientific">Rubritalea spongiae</name>
    <dbReference type="NCBI Taxonomy" id="430797"/>
    <lineage>
        <taxon>Bacteria</taxon>
        <taxon>Pseudomonadati</taxon>
        <taxon>Verrucomicrobiota</taxon>
        <taxon>Verrucomicrobiia</taxon>
        <taxon>Verrucomicrobiales</taxon>
        <taxon>Rubritaleaceae</taxon>
        <taxon>Rubritalea</taxon>
    </lineage>
</organism>
<accession>A0ABW5E2L3</accession>
<evidence type="ECO:0000256" key="1">
    <source>
        <dbReference type="SAM" id="MobiDB-lite"/>
    </source>
</evidence>
<evidence type="ECO:0000313" key="4">
    <source>
        <dbReference type="EMBL" id="MFD2276334.1"/>
    </source>
</evidence>
<reference evidence="5" key="1">
    <citation type="journal article" date="2019" name="Int. J. Syst. Evol. Microbiol.">
        <title>The Global Catalogue of Microorganisms (GCM) 10K type strain sequencing project: providing services to taxonomists for standard genome sequencing and annotation.</title>
        <authorList>
            <consortium name="The Broad Institute Genomics Platform"/>
            <consortium name="The Broad Institute Genome Sequencing Center for Infectious Disease"/>
            <person name="Wu L."/>
            <person name="Ma J."/>
        </authorList>
    </citation>
    <scope>NUCLEOTIDE SEQUENCE [LARGE SCALE GENOMIC DNA]</scope>
    <source>
        <strain evidence="5">JCM 16545</strain>
    </source>
</reference>
<dbReference type="InterPro" id="IPR052336">
    <property type="entry name" value="MlaD_Phospholipid_Transporter"/>
</dbReference>
<dbReference type="Pfam" id="PF02470">
    <property type="entry name" value="MlaD"/>
    <property type="match status" value="1"/>
</dbReference>
<comment type="caution">
    <text evidence="4">The sequence shown here is derived from an EMBL/GenBank/DDBJ whole genome shotgun (WGS) entry which is preliminary data.</text>
</comment>
<sequence>MSLKEKRPETLVGLFVLVGLLTLGALIVQFGRLGETKGDSYYVNVEFKDASGLIKGSEVRMGGAKIGHVLTSPELTDDLTVMVKLSLDDRVKIYEGSQFLVESISLLGDKIIVVRPPEVRNEKATLADGDMVKGGGAGGLDALQSDAESVARDARKLMKDARTSLLKFDSALDDIRTVSGRLGETLEKVNQGVLGDENLDALKNSIANIESATESFKNVGAGLEPSVEEIESAIASVKGAAESAEQTFEAVRVEVKHLGPAIDELPATLTEFRTAAQKISRFADSADQTLNGLSDGEGLLGTLVSDEEVSTDTKVFIKNLKRHGVLGYKDDSTYDERDPKESRFRGVRR</sequence>
<proteinExistence type="predicted"/>
<keyword evidence="2" id="KW-1133">Transmembrane helix</keyword>
<dbReference type="RefSeq" id="WP_377094323.1">
    <property type="nucleotide sequence ID" value="NZ_JBHSJM010000001.1"/>
</dbReference>
<protein>
    <submittedName>
        <fullName evidence="4">MlaD family protein</fullName>
    </submittedName>
</protein>
<feature type="transmembrane region" description="Helical" evidence="2">
    <location>
        <begin position="12"/>
        <end position="31"/>
    </location>
</feature>
<dbReference type="Gene3D" id="1.10.287.950">
    <property type="entry name" value="Methyl-accepting chemotaxis protein"/>
    <property type="match status" value="1"/>
</dbReference>
<dbReference type="EMBL" id="JBHUJC010000020">
    <property type="protein sequence ID" value="MFD2276334.1"/>
    <property type="molecule type" value="Genomic_DNA"/>
</dbReference>
<keyword evidence="2" id="KW-0812">Transmembrane</keyword>
<evidence type="ECO:0000313" key="5">
    <source>
        <dbReference type="Proteomes" id="UP001597297"/>
    </source>
</evidence>
<dbReference type="PANTHER" id="PTHR33371">
    <property type="entry name" value="INTERMEMBRANE PHOSPHOLIPID TRANSPORT SYSTEM BINDING PROTEIN MLAD-RELATED"/>
    <property type="match status" value="1"/>
</dbReference>
<feature type="domain" description="Mce/MlaD" evidence="3">
    <location>
        <begin position="40"/>
        <end position="116"/>
    </location>
</feature>
<feature type="region of interest" description="Disordered" evidence="1">
    <location>
        <begin position="328"/>
        <end position="349"/>
    </location>
</feature>
<name>A0ABW5E2L3_9BACT</name>
<gene>
    <name evidence="4" type="ORF">ACFSQZ_07630</name>
</gene>
<evidence type="ECO:0000259" key="3">
    <source>
        <dbReference type="Pfam" id="PF02470"/>
    </source>
</evidence>
<keyword evidence="5" id="KW-1185">Reference proteome</keyword>
<dbReference type="PANTHER" id="PTHR33371:SF4">
    <property type="entry name" value="INTERMEMBRANE PHOSPHOLIPID TRANSPORT SYSTEM BINDING PROTEIN MLAD"/>
    <property type="match status" value="1"/>
</dbReference>
<keyword evidence="2" id="KW-0472">Membrane</keyword>
<dbReference type="Proteomes" id="UP001597297">
    <property type="component" value="Unassembled WGS sequence"/>
</dbReference>